<comment type="caution">
    <text evidence="1">The sequence shown here is derived from an EMBL/GenBank/DDBJ whole genome shotgun (WGS) entry which is preliminary data.</text>
</comment>
<sequence length="225" mass="25901">MPNHEEIHKAYISQDESVLKSAGLIALNNAYRLLKKADIYGKVLEMENLDSEFRKQDKELKNGVGTFEENSFKLFEVGVKRSKCYNRFADDLIMFAAFEQYINSCLLRRGFVVHVIDKDKSKTKSLGNKQKRKPINISEVTVGTVFRPNSLNASLLTSDKYLKLLNPSDTIKRGLESLKSRRNKTHFDSQINSVSYYGPSFFEAFKFIQNVIEYDHNECYSVAEL</sequence>
<evidence type="ECO:0000313" key="1">
    <source>
        <dbReference type="EMBL" id="NMF47528.1"/>
    </source>
</evidence>
<proteinExistence type="predicted"/>
<protein>
    <submittedName>
        <fullName evidence="1">Uncharacterized protein</fullName>
    </submittedName>
</protein>
<evidence type="ECO:0000313" key="2">
    <source>
        <dbReference type="Proteomes" id="UP000519126"/>
    </source>
</evidence>
<gene>
    <name evidence="1" type="ORF">HHL01_04965</name>
</gene>
<reference evidence="1 2" key="1">
    <citation type="submission" date="2020-04" db="EMBL/GenBank/DDBJ databases">
        <title>Genome Sequencing and Assembley of Pseudoalteromonas artica.</title>
        <authorList>
            <person name="Akerly B."/>
            <person name="Cook G."/>
        </authorList>
    </citation>
    <scope>NUCLEOTIDE SEQUENCE [LARGE SCALE GENOMIC DNA]</scope>
    <source>
        <strain evidence="1 2">NEC-BIFX-0059</strain>
    </source>
</reference>
<name>A0A7X9U5G8_9GAMM</name>
<organism evidence="1 2">
    <name type="scientific">Pseudoalteromonas arctica</name>
    <dbReference type="NCBI Taxonomy" id="394751"/>
    <lineage>
        <taxon>Bacteria</taxon>
        <taxon>Pseudomonadati</taxon>
        <taxon>Pseudomonadota</taxon>
        <taxon>Gammaproteobacteria</taxon>
        <taxon>Alteromonadales</taxon>
        <taxon>Pseudoalteromonadaceae</taxon>
        <taxon>Pseudoalteromonas</taxon>
    </lineage>
</organism>
<dbReference type="RefSeq" id="WP_170071254.1">
    <property type="nucleotide sequence ID" value="NZ_JABBCX010000002.1"/>
</dbReference>
<accession>A0A7X9U5G8</accession>
<dbReference type="Proteomes" id="UP000519126">
    <property type="component" value="Unassembled WGS sequence"/>
</dbReference>
<dbReference type="AlphaFoldDB" id="A0A7X9U5G8"/>
<dbReference type="EMBL" id="JABBCX010000002">
    <property type="protein sequence ID" value="NMF47528.1"/>
    <property type="molecule type" value="Genomic_DNA"/>
</dbReference>